<feature type="binding site" evidence="10">
    <location>
        <begin position="14"/>
        <end position="21"/>
    </location>
    <ligand>
        <name>ATP</name>
        <dbReference type="ChEBI" id="CHEBI:30616"/>
    </ligand>
</feature>
<dbReference type="SUPFAM" id="SSF52540">
    <property type="entry name" value="P-loop containing nucleoside triphosphate hydrolases"/>
    <property type="match status" value="2"/>
</dbReference>
<organism evidence="14 15">
    <name type="scientific">Peribacillus butanolivorans</name>
    <dbReference type="NCBI Taxonomy" id="421767"/>
    <lineage>
        <taxon>Bacteria</taxon>
        <taxon>Bacillati</taxon>
        <taxon>Bacillota</taxon>
        <taxon>Bacilli</taxon>
        <taxon>Bacillales</taxon>
        <taxon>Bacillaceae</taxon>
        <taxon>Peribacillus</taxon>
    </lineage>
</organism>
<feature type="domain" description="Guanylate kinase-like" evidence="12">
    <location>
        <begin position="7"/>
        <end position="216"/>
    </location>
</feature>
<keyword evidence="16" id="KW-1185">Reference proteome</keyword>
<comment type="catalytic activity">
    <reaction evidence="9 10">
        <text>adenosine(37) in tRNA + dimethylallyl diphosphate = N(6)-dimethylallyladenosine(37) in tRNA + diphosphate</text>
        <dbReference type="Rhea" id="RHEA:26482"/>
        <dbReference type="Rhea" id="RHEA-COMP:10162"/>
        <dbReference type="Rhea" id="RHEA-COMP:10375"/>
        <dbReference type="ChEBI" id="CHEBI:33019"/>
        <dbReference type="ChEBI" id="CHEBI:57623"/>
        <dbReference type="ChEBI" id="CHEBI:74411"/>
        <dbReference type="ChEBI" id="CHEBI:74415"/>
        <dbReference type="EC" id="2.5.1.75"/>
    </reaction>
</comment>
<evidence type="ECO:0000256" key="4">
    <source>
        <dbReference type="ARBA" id="ARBA00022679"/>
    </source>
</evidence>
<dbReference type="FunFam" id="1.10.20.140:FF:000001">
    <property type="entry name" value="tRNA dimethylallyltransferase"/>
    <property type="match status" value="1"/>
</dbReference>
<evidence type="ECO:0000256" key="8">
    <source>
        <dbReference type="ARBA" id="ARBA00022842"/>
    </source>
</evidence>
<evidence type="ECO:0000256" key="9">
    <source>
        <dbReference type="ARBA" id="ARBA00049563"/>
    </source>
</evidence>
<dbReference type="InterPro" id="IPR018022">
    <property type="entry name" value="IPT"/>
</dbReference>
<comment type="similarity">
    <text evidence="3 10">Belongs to the IPP transferase family.</text>
</comment>
<evidence type="ECO:0000313" key="16">
    <source>
        <dbReference type="Proteomes" id="UP000260457"/>
    </source>
</evidence>
<gene>
    <name evidence="10" type="primary">miaA</name>
    <name evidence="14" type="ORF">CN689_06420</name>
    <name evidence="13" type="ORF">DTO10_21230</name>
</gene>
<dbReference type="PANTHER" id="PTHR11088">
    <property type="entry name" value="TRNA DIMETHYLALLYLTRANSFERASE"/>
    <property type="match status" value="1"/>
</dbReference>
<keyword evidence="4 10" id="KW-0808">Transferase</keyword>
<feature type="region of interest" description="Interaction with substrate tRNA" evidence="10">
    <location>
        <begin position="39"/>
        <end position="42"/>
    </location>
</feature>
<evidence type="ECO:0000256" key="10">
    <source>
        <dbReference type="HAMAP-Rule" id="MF_00185"/>
    </source>
</evidence>
<evidence type="ECO:0000256" key="11">
    <source>
        <dbReference type="SAM" id="Coils"/>
    </source>
</evidence>
<keyword evidence="7 10" id="KW-0067">ATP-binding</keyword>
<dbReference type="Gene3D" id="1.10.20.140">
    <property type="match status" value="1"/>
</dbReference>
<evidence type="ECO:0000313" key="13">
    <source>
        <dbReference type="EMBL" id="AXN40657.1"/>
    </source>
</evidence>
<proteinExistence type="inferred from homology"/>
<dbReference type="EMBL" id="CP030926">
    <property type="protein sequence ID" value="AXN40657.1"/>
    <property type="molecule type" value="Genomic_DNA"/>
</dbReference>
<reference evidence="13 16" key="2">
    <citation type="submission" date="2018-07" db="EMBL/GenBank/DDBJ databases">
        <title>The molecular basis for the intramolecular migration of carboxyl group in the catabolism of para-hydroxybenzoate via gentisate.</title>
        <authorList>
            <person name="Zhao H."/>
            <person name="Xu Y."/>
            <person name="Lin S."/>
            <person name="Spain J.C."/>
            <person name="Zhou N.-Y."/>
        </authorList>
    </citation>
    <scope>NUCLEOTIDE SEQUENCE [LARGE SCALE GENOMIC DNA]</scope>
    <source>
        <strain evidence="13 16">PHB-7a</strain>
    </source>
</reference>
<evidence type="ECO:0000256" key="1">
    <source>
        <dbReference type="ARBA" id="ARBA00001946"/>
    </source>
</evidence>
<dbReference type="AlphaFoldDB" id="A0AAX0RS66"/>
<dbReference type="InterPro" id="IPR039657">
    <property type="entry name" value="Dimethylallyltransferase"/>
</dbReference>
<keyword evidence="11" id="KW-0175">Coiled coil</keyword>
<comment type="function">
    <text evidence="2 10">Catalyzes the transfer of a dimethylallyl group onto the adenine at position 37 in tRNAs that read codons beginning with uridine, leading to the formation of N6-(dimethylallyl)adenosine (i(6)A).</text>
</comment>
<accession>A0AAX0RS66</accession>
<comment type="caution">
    <text evidence="10">Lacks conserved residue(s) required for the propagation of feature annotation.</text>
</comment>
<sequence length="328" mass="37918">MLKQQKRKLLVIIGPTAVGKTKMSIELAKQFNGEIISGDSMQVYKGMDIGTAKIKREETEGIPHYLLDIKEPDEPFSAAEFQERANACIEDIQNRGKLPIIVGGTGLYIQSVIYDYQFSEAPSDPSYRGMLEKQVKELGIDPVFEQLQSVDPESANRIHPNNVRRVIRALEIFHCTGKTMSEQLDEQPTEMKYDTCIIGLTMDREKLYQRIDQRVDGMIEEGLIQEVQSFYEQGLRDCQSIQAIGYKEIYDFIDERASLEEAIEALKQNSRRYAKRQLTWFRNKMDVIWFDMTKLEDFSKKIHEISGFIAGKLFNKGEYINLERKEED</sequence>
<dbReference type="HAMAP" id="MF_00185">
    <property type="entry name" value="IPP_trans"/>
    <property type="match status" value="1"/>
</dbReference>
<evidence type="ECO:0000256" key="3">
    <source>
        <dbReference type="ARBA" id="ARBA00005842"/>
    </source>
</evidence>
<dbReference type="Proteomes" id="UP000260457">
    <property type="component" value="Chromosome"/>
</dbReference>
<dbReference type="GO" id="GO:0052381">
    <property type="term" value="F:tRNA dimethylallyltransferase activity"/>
    <property type="evidence" value="ECO:0007669"/>
    <property type="project" value="UniProtKB-UniRule"/>
</dbReference>
<reference evidence="14 15" key="1">
    <citation type="submission" date="2017-09" db="EMBL/GenBank/DDBJ databases">
        <title>Large-scale bioinformatics analysis of Bacillus genomes uncovers conserved roles of natural products in bacterial physiology.</title>
        <authorList>
            <consortium name="Agbiome Team Llc"/>
            <person name="Bleich R.M."/>
            <person name="Kirk G.J."/>
            <person name="Santa Maria K.C."/>
            <person name="Allen S.E."/>
            <person name="Farag S."/>
            <person name="Shank E.A."/>
            <person name="Bowers A."/>
        </authorList>
    </citation>
    <scope>NUCLEOTIDE SEQUENCE [LARGE SCALE GENOMIC DNA]</scope>
    <source>
        <strain evidence="14 15">AFS003229</strain>
    </source>
</reference>
<evidence type="ECO:0000256" key="2">
    <source>
        <dbReference type="ARBA" id="ARBA00003213"/>
    </source>
</evidence>
<name>A0AAX0RS66_9BACI</name>
<dbReference type="InterPro" id="IPR027417">
    <property type="entry name" value="P-loop_NTPase"/>
</dbReference>
<feature type="site" description="Interaction with substrate tRNA" evidence="10">
    <location>
        <position position="105"/>
    </location>
</feature>
<dbReference type="EC" id="2.5.1.75" evidence="10"/>
<dbReference type="GO" id="GO:0005524">
    <property type="term" value="F:ATP binding"/>
    <property type="evidence" value="ECO:0007669"/>
    <property type="project" value="UniProtKB-UniRule"/>
</dbReference>
<dbReference type="InterPro" id="IPR008144">
    <property type="entry name" value="Guanylate_kin-like_dom"/>
</dbReference>
<dbReference type="PROSITE" id="PS50052">
    <property type="entry name" value="GUANYLATE_KINASE_2"/>
    <property type="match status" value="1"/>
</dbReference>
<evidence type="ECO:0000256" key="7">
    <source>
        <dbReference type="ARBA" id="ARBA00022840"/>
    </source>
</evidence>
<dbReference type="Pfam" id="PF01715">
    <property type="entry name" value="IPPT"/>
    <property type="match status" value="1"/>
</dbReference>
<dbReference type="RefSeq" id="WP_098175277.1">
    <property type="nucleotide sequence ID" value="NZ_CP030926.1"/>
</dbReference>
<keyword evidence="8 10" id="KW-0460">Magnesium</keyword>
<evidence type="ECO:0000313" key="14">
    <source>
        <dbReference type="EMBL" id="PEJ34950.1"/>
    </source>
</evidence>
<keyword evidence="5 10" id="KW-0819">tRNA processing</keyword>
<feature type="coiled-coil region" evidence="11">
    <location>
        <begin position="249"/>
        <end position="276"/>
    </location>
</feature>
<keyword evidence="6 10" id="KW-0547">Nucleotide-binding</keyword>
<protein>
    <recommendedName>
        <fullName evidence="10">tRNA dimethylallyltransferase</fullName>
        <ecNumber evidence="10">2.5.1.75</ecNumber>
    </recommendedName>
    <alternativeName>
        <fullName evidence="10">Dimethylallyl diphosphate:tRNA dimethylallyltransferase</fullName>
        <shortName evidence="10">DMAPP:tRNA dimethylallyltransferase</shortName>
        <shortName evidence="10">DMATase</shortName>
    </alternativeName>
    <alternativeName>
        <fullName evidence="10">Isopentenyl-diphosphate:tRNA isopentenyltransferase</fullName>
        <shortName evidence="10">IPP transferase</shortName>
        <shortName evidence="10">IPPT</shortName>
        <shortName evidence="10">IPTase</shortName>
    </alternativeName>
</protein>
<evidence type="ECO:0000256" key="6">
    <source>
        <dbReference type="ARBA" id="ARBA00022741"/>
    </source>
</evidence>
<evidence type="ECO:0000256" key="5">
    <source>
        <dbReference type="ARBA" id="ARBA00022694"/>
    </source>
</evidence>
<evidence type="ECO:0000313" key="15">
    <source>
        <dbReference type="Proteomes" id="UP000220106"/>
    </source>
</evidence>
<evidence type="ECO:0000259" key="12">
    <source>
        <dbReference type="PROSITE" id="PS50052"/>
    </source>
</evidence>
<dbReference type="EMBL" id="NUEQ01000013">
    <property type="protein sequence ID" value="PEJ34950.1"/>
    <property type="molecule type" value="Genomic_DNA"/>
</dbReference>
<dbReference type="NCBIfam" id="TIGR00174">
    <property type="entry name" value="miaA"/>
    <property type="match status" value="1"/>
</dbReference>
<dbReference type="GO" id="GO:0006400">
    <property type="term" value="P:tRNA modification"/>
    <property type="evidence" value="ECO:0007669"/>
    <property type="project" value="TreeGrafter"/>
</dbReference>
<comment type="subunit">
    <text evidence="10">Monomer.</text>
</comment>
<feature type="binding site" evidence="10">
    <location>
        <begin position="16"/>
        <end position="21"/>
    </location>
    <ligand>
        <name>substrate</name>
    </ligand>
</feature>
<dbReference type="Proteomes" id="UP000220106">
    <property type="component" value="Unassembled WGS sequence"/>
</dbReference>
<feature type="site" description="Interaction with substrate tRNA" evidence="10">
    <location>
        <position position="128"/>
    </location>
</feature>
<dbReference type="PANTHER" id="PTHR11088:SF60">
    <property type="entry name" value="TRNA DIMETHYLALLYLTRANSFERASE"/>
    <property type="match status" value="1"/>
</dbReference>
<dbReference type="KEGG" id="pbut:DTO10_21230"/>
<dbReference type="Gene3D" id="3.40.50.300">
    <property type="entry name" value="P-loop containing nucleotide triphosphate hydrolases"/>
    <property type="match status" value="1"/>
</dbReference>
<comment type="cofactor">
    <cofactor evidence="1 10">
        <name>Mg(2+)</name>
        <dbReference type="ChEBI" id="CHEBI:18420"/>
    </cofactor>
</comment>